<sequence length="482" mass="55531">MGRFPEGFLWGGATAANQFEGAYNEGGKGLSIFDMVQFVPKEERKHDVEMDVRSDEELEKLLADSGKGNFPKRRGIDFYHRYQEDIALFAEMGFKTFRLSISWPRIFPNGDEQEPNEEGLAFYDRVFDELQKYGIEPLVTLSHYEIPLHLVQKYNGWTDRRLVEFFVHYAETVFKRYKNKVKYWLTFNEINISAFSPYIGSGILVGRVAHKEQAIYQALHHQFVASARAVKACHEIIPGSQIGCMLARLEAYPETCNPDDILAALEVDQSNLFFTDVQVRGSYPSFMNRYFRENDIHIEMLPGDEEILRQHTVDFLSFSYYMTMVASGAPGKRMEKGNFFSGIQNPYLEASDWGWQIDPKGLRITLKKLYDRYQVPLFIVENGLGAYDKVEEDGSINDDYRIDYLRAHIDQMGEAILDGVELMGYTTWGCIDLISASTSEMSKRYGFIYVDQDDYGNGTLARTKKKSFDWYKNVIATNGEEL</sequence>
<evidence type="ECO:0000256" key="1">
    <source>
        <dbReference type="ARBA" id="ARBA00010838"/>
    </source>
</evidence>
<dbReference type="SUPFAM" id="SSF51445">
    <property type="entry name" value="(Trans)glycosidases"/>
    <property type="match status" value="1"/>
</dbReference>
<dbReference type="EC" id="3.2.1.86" evidence="7"/>
<gene>
    <name evidence="7" type="primary">ascB</name>
    <name evidence="7" type="ORF">NK662_04270</name>
</gene>
<comment type="similarity">
    <text evidence="1 5">Belongs to the glycosyl hydrolase 1 family.</text>
</comment>
<organism evidence="7 8">
    <name type="scientific">Ectobacillus ponti</name>
    <dbReference type="NCBI Taxonomy" id="2961894"/>
    <lineage>
        <taxon>Bacteria</taxon>
        <taxon>Bacillati</taxon>
        <taxon>Bacillota</taxon>
        <taxon>Bacilli</taxon>
        <taxon>Bacillales</taxon>
        <taxon>Bacillaceae</taxon>
        <taxon>Ectobacillus</taxon>
    </lineage>
</organism>
<dbReference type="InterPro" id="IPR001360">
    <property type="entry name" value="Glyco_hydro_1"/>
</dbReference>
<dbReference type="PANTHER" id="PTHR10353">
    <property type="entry name" value="GLYCOSYL HYDROLASE"/>
    <property type="match status" value="1"/>
</dbReference>
<proteinExistence type="inferred from homology"/>
<dbReference type="InterPro" id="IPR033132">
    <property type="entry name" value="GH_1_N_CS"/>
</dbReference>
<dbReference type="GO" id="GO:0016052">
    <property type="term" value="P:carbohydrate catabolic process"/>
    <property type="evidence" value="ECO:0007669"/>
    <property type="project" value="TreeGrafter"/>
</dbReference>
<name>A0AA41X2J8_9BACI</name>
<dbReference type="Proteomes" id="UP001156102">
    <property type="component" value="Unassembled WGS sequence"/>
</dbReference>
<dbReference type="PANTHER" id="PTHR10353:SF122">
    <property type="entry name" value="6-PHOSPHO-BETA-GLUCOSIDASE ASCB-RELATED"/>
    <property type="match status" value="1"/>
</dbReference>
<evidence type="ECO:0000256" key="2">
    <source>
        <dbReference type="ARBA" id="ARBA00022801"/>
    </source>
</evidence>
<dbReference type="FunFam" id="3.20.20.80:FF:000004">
    <property type="entry name" value="Beta-glucosidase 6-phospho-beta-glucosidase"/>
    <property type="match status" value="1"/>
</dbReference>
<evidence type="ECO:0000256" key="6">
    <source>
        <dbReference type="RuleBase" id="RU004468"/>
    </source>
</evidence>
<dbReference type="InterPro" id="IPR017853">
    <property type="entry name" value="GH"/>
</dbReference>
<evidence type="ECO:0000313" key="7">
    <source>
        <dbReference type="EMBL" id="MCP8967754.1"/>
    </source>
</evidence>
<keyword evidence="3 6" id="KW-0326">Glycosidase</keyword>
<dbReference type="EMBL" id="JANCLT010000002">
    <property type="protein sequence ID" value="MCP8967754.1"/>
    <property type="molecule type" value="Genomic_DNA"/>
</dbReference>
<keyword evidence="8" id="KW-1185">Reference proteome</keyword>
<dbReference type="NCBIfam" id="NF007356">
    <property type="entry name" value="PRK09852.1"/>
    <property type="match status" value="1"/>
</dbReference>
<accession>A0AA41X2J8</accession>
<protein>
    <submittedName>
        <fullName evidence="7">6-phospho-beta-glucosidase</fullName>
        <ecNumber evidence="7">3.2.1.86</ecNumber>
    </submittedName>
</protein>
<dbReference type="NCBIfam" id="NF007154">
    <property type="entry name" value="PRK09589.1"/>
    <property type="match status" value="1"/>
</dbReference>
<reference evidence="7" key="1">
    <citation type="submission" date="2022-07" db="EMBL/GenBank/DDBJ databases">
        <authorList>
            <person name="Li W.-J."/>
            <person name="Deng Q.-Q."/>
        </authorList>
    </citation>
    <scope>NUCLEOTIDE SEQUENCE</scope>
    <source>
        <strain evidence="7">SYSU M60031</strain>
    </source>
</reference>
<dbReference type="NCBIfam" id="NF007158">
    <property type="entry name" value="PRK09593.1"/>
    <property type="match status" value="1"/>
</dbReference>
<keyword evidence="2 6" id="KW-0378">Hydrolase</keyword>
<dbReference type="Gene3D" id="3.20.20.80">
    <property type="entry name" value="Glycosidases"/>
    <property type="match status" value="1"/>
</dbReference>
<feature type="active site" description="Nucleophile" evidence="4">
    <location>
        <position position="381"/>
    </location>
</feature>
<dbReference type="PRINTS" id="PR00131">
    <property type="entry name" value="GLHYDRLASE1"/>
</dbReference>
<dbReference type="PROSITE" id="PS00653">
    <property type="entry name" value="GLYCOSYL_HYDROL_F1_2"/>
    <property type="match status" value="1"/>
</dbReference>
<evidence type="ECO:0000256" key="4">
    <source>
        <dbReference type="PROSITE-ProRule" id="PRU10055"/>
    </source>
</evidence>
<dbReference type="AlphaFoldDB" id="A0AA41X2J8"/>
<dbReference type="RefSeq" id="WP_254757671.1">
    <property type="nucleotide sequence ID" value="NZ_JANCLT010000002.1"/>
</dbReference>
<comment type="caution">
    <text evidence="7">The sequence shown here is derived from an EMBL/GenBank/DDBJ whole genome shotgun (WGS) entry which is preliminary data.</text>
</comment>
<dbReference type="Pfam" id="PF00232">
    <property type="entry name" value="Glyco_hydro_1"/>
    <property type="match status" value="1"/>
</dbReference>
<dbReference type="GO" id="GO:0008706">
    <property type="term" value="F:6-phospho-beta-glucosidase activity"/>
    <property type="evidence" value="ECO:0007669"/>
    <property type="project" value="UniProtKB-EC"/>
</dbReference>
<dbReference type="GO" id="GO:0005829">
    <property type="term" value="C:cytosol"/>
    <property type="evidence" value="ECO:0007669"/>
    <property type="project" value="TreeGrafter"/>
</dbReference>
<evidence type="ECO:0000256" key="3">
    <source>
        <dbReference type="ARBA" id="ARBA00023295"/>
    </source>
</evidence>
<evidence type="ECO:0000313" key="8">
    <source>
        <dbReference type="Proteomes" id="UP001156102"/>
    </source>
</evidence>
<dbReference type="PROSITE" id="PS00572">
    <property type="entry name" value="GLYCOSYL_HYDROL_F1_1"/>
    <property type="match status" value="1"/>
</dbReference>
<evidence type="ECO:0000256" key="5">
    <source>
        <dbReference type="RuleBase" id="RU003690"/>
    </source>
</evidence>
<dbReference type="InterPro" id="IPR018120">
    <property type="entry name" value="Glyco_hydro_1_AS"/>
</dbReference>